<keyword evidence="3" id="KW-1185">Reference proteome</keyword>
<sequence>MIGMLKDTRGIALLTLMIIMSVILIILSLLFNMVIQERLMTNDYTDRKQAYYIAEAAADQAINTFIEFINDLHDDNTYVTFTTSTENIKVNINNPGDYANSFQYKLDNGTDSAGNPRYDMEKKFRDALGTNDISIQYTGFSGCDSNGYLHDYDDESARAYGTLTINIEATYRGEVYPYQLRLRFCRHGAVYEYKGEGEW</sequence>
<dbReference type="STRING" id="39060.SAMN05660706_10871"/>
<keyword evidence="1" id="KW-1133">Transmembrane helix</keyword>
<evidence type="ECO:0000313" key="3">
    <source>
        <dbReference type="Proteomes" id="UP000199584"/>
    </source>
</evidence>
<accession>A0A1I6DBI5</accession>
<keyword evidence="1" id="KW-0812">Transmembrane</keyword>
<dbReference type="EMBL" id="FOYM01000008">
    <property type="protein sequence ID" value="SFR02810.1"/>
    <property type="molecule type" value="Genomic_DNA"/>
</dbReference>
<dbReference type="Proteomes" id="UP000199584">
    <property type="component" value="Unassembled WGS sequence"/>
</dbReference>
<protein>
    <recommendedName>
        <fullName evidence="4">PilX N-terminal</fullName>
    </recommendedName>
</protein>
<feature type="transmembrane region" description="Helical" evidence="1">
    <location>
        <begin position="12"/>
        <end position="35"/>
    </location>
</feature>
<gene>
    <name evidence="2" type="ORF">SAMN05660706_10871</name>
</gene>
<dbReference type="AlphaFoldDB" id="A0A1I6DBI5"/>
<evidence type="ECO:0008006" key="4">
    <source>
        <dbReference type="Google" id="ProtNLM"/>
    </source>
</evidence>
<evidence type="ECO:0000256" key="1">
    <source>
        <dbReference type="SAM" id="Phobius"/>
    </source>
</evidence>
<reference evidence="3" key="1">
    <citation type="submission" date="2016-10" db="EMBL/GenBank/DDBJ databases">
        <authorList>
            <person name="Varghese N."/>
            <person name="Submissions S."/>
        </authorList>
    </citation>
    <scope>NUCLEOTIDE SEQUENCE [LARGE SCALE GENOMIC DNA]</scope>
    <source>
        <strain evidence="3">DSM 3669</strain>
    </source>
</reference>
<proteinExistence type="predicted"/>
<keyword evidence="1" id="KW-0472">Membrane</keyword>
<dbReference type="OrthoDB" id="9848949at2"/>
<dbReference type="RefSeq" id="WP_092482638.1">
    <property type="nucleotide sequence ID" value="NZ_FOYM01000008.1"/>
</dbReference>
<evidence type="ECO:0000313" key="2">
    <source>
        <dbReference type="EMBL" id="SFR02810.1"/>
    </source>
</evidence>
<organism evidence="2 3">
    <name type="scientific">Desulfoscipio geothermicus DSM 3669</name>
    <dbReference type="NCBI Taxonomy" id="1121426"/>
    <lineage>
        <taxon>Bacteria</taxon>
        <taxon>Bacillati</taxon>
        <taxon>Bacillota</taxon>
        <taxon>Clostridia</taxon>
        <taxon>Eubacteriales</taxon>
        <taxon>Desulfallaceae</taxon>
        <taxon>Desulfoscipio</taxon>
    </lineage>
</organism>
<name>A0A1I6DBI5_9FIRM</name>